<dbReference type="GO" id="GO:0006887">
    <property type="term" value="P:exocytosis"/>
    <property type="evidence" value="ECO:0007669"/>
    <property type="project" value="TreeGrafter"/>
</dbReference>
<proteinExistence type="inferred from homology"/>
<dbReference type="AlphaFoldDB" id="A0A6G1G6K3"/>
<reference evidence="6" key="3">
    <citation type="submission" date="2025-04" db="UniProtKB">
        <authorList>
            <consortium name="RefSeq"/>
        </authorList>
    </citation>
    <scope>IDENTIFICATION</scope>
    <source>
        <strain evidence="6">CBS 781.70</strain>
    </source>
</reference>
<dbReference type="SUPFAM" id="SSF58038">
    <property type="entry name" value="SNARE fusion complex"/>
    <property type="match status" value="2"/>
</dbReference>
<feature type="compositionally biased region" description="Gly residues" evidence="2">
    <location>
        <begin position="77"/>
        <end position="90"/>
    </location>
</feature>
<dbReference type="PANTHER" id="PTHR19305:SF9">
    <property type="entry name" value="SYNAPTOSOMAL-ASSOCIATED PROTEIN 29"/>
    <property type="match status" value="1"/>
</dbReference>
<evidence type="ECO:0000313" key="6">
    <source>
        <dbReference type="RefSeq" id="XP_033535283.1"/>
    </source>
</evidence>
<evidence type="ECO:0000313" key="4">
    <source>
        <dbReference type="EMBL" id="KAF1813652.1"/>
    </source>
</evidence>
<dbReference type="Gene3D" id="1.20.5.110">
    <property type="match status" value="2"/>
</dbReference>
<keyword evidence="5" id="KW-1185">Reference proteome</keyword>
<dbReference type="GO" id="GO:0005484">
    <property type="term" value="F:SNAP receptor activity"/>
    <property type="evidence" value="ECO:0007669"/>
    <property type="project" value="TreeGrafter"/>
</dbReference>
<dbReference type="SMART" id="SM00397">
    <property type="entry name" value="t_SNARE"/>
    <property type="match status" value="2"/>
</dbReference>
<dbReference type="GO" id="GO:0019905">
    <property type="term" value="F:syntaxin binding"/>
    <property type="evidence" value="ECO:0007669"/>
    <property type="project" value="TreeGrafter"/>
</dbReference>
<dbReference type="EMBL" id="ML975154">
    <property type="protein sequence ID" value="KAF1813652.1"/>
    <property type="molecule type" value="Genomic_DNA"/>
</dbReference>
<dbReference type="InterPro" id="IPR000727">
    <property type="entry name" value="T_SNARE_dom"/>
</dbReference>
<dbReference type="PROSITE" id="PS50192">
    <property type="entry name" value="T_SNARE"/>
    <property type="match status" value="1"/>
</dbReference>
<protein>
    <recommendedName>
        <fullName evidence="3">t-SNARE coiled-coil homology domain-containing protein</fullName>
    </recommendedName>
</protein>
<feature type="compositionally biased region" description="Low complexity" evidence="2">
    <location>
        <begin position="67"/>
        <end position="76"/>
    </location>
</feature>
<dbReference type="Proteomes" id="UP000504638">
    <property type="component" value="Unplaced"/>
</dbReference>
<feature type="compositionally biased region" description="Gly residues" evidence="2">
    <location>
        <begin position="109"/>
        <end position="118"/>
    </location>
</feature>
<accession>A0A6G1G6K3</accession>
<feature type="compositionally biased region" description="Polar residues" evidence="2">
    <location>
        <begin position="38"/>
        <end position="56"/>
    </location>
</feature>
<dbReference type="GO" id="GO:0006906">
    <property type="term" value="P:vesicle fusion"/>
    <property type="evidence" value="ECO:0007669"/>
    <property type="project" value="TreeGrafter"/>
</dbReference>
<feature type="compositionally biased region" description="Polar residues" evidence="2">
    <location>
        <begin position="190"/>
        <end position="205"/>
    </location>
</feature>
<evidence type="ECO:0000256" key="2">
    <source>
        <dbReference type="SAM" id="MobiDB-lite"/>
    </source>
</evidence>
<name>A0A6G1G6K3_9PEZI</name>
<dbReference type="RefSeq" id="XP_033535283.1">
    <property type="nucleotide sequence ID" value="XM_033676251.1"/>
</dbReference>
<dbReference type="CDD" id="cd15857">
    <property type="entry name" value="SNARE_SEC9C"/>
    <property type="match status" value="1"/>
</dbReference>
<organism evidence="4">
    <name type="scientific">Eremomyces bilateralis CBS 781.70</name>
    <dbReference type="NCBI Taxonomy" id="1392243"/>
    <lineage>
        <taxon>Eukaryota</taxon>
        <taxon>Fungi</taxon>
        <taxon>Dikarya</taxon>
        <taxon>Ascomycota</taxon>
        <taxon>Pezizomycotina</taxon>
        <taxon>Dothideomycetes</taxon>
        <taxon>Dothideomycetes incertae sedis</taxon>
        <taxon>Eremomycetales</taxon>
        <taxon>Eremomycetaceae</taxon>
        <taxon>Eremomyces</taxon>
    </lineage>
</organism>
<evidence type="ECO:0000313" key="5">
    <source>
        <dbReference type="Proteomes" id="UP000504638"/>
    </source>
</evidence>
<feature type="compositionally biased region" description="Gly residues" evidence="2">
    <location>
        <begin position="57"/>
        <end position="66"/>
    </location>
</feature>
<comment type="similarity">
    <text evidence="1">Belongs to the SNAP-25 family.</text>
</comment>
<feature type="compositionally biased region" description="Polar residues" evidence="2">
    <location>
        <begin position="150"/>
        <end position="161"/>
    </location>
</feature>
<dbReference type="CDD" id="cd15886">
    <property type="entry name" value="SNARE_SEC9N"/>
    <property type="match status" value="1"/>
</dbReference>
<reference evidence="6" key="2">
    <citation type="submission" date="2020-04" db="EMBL/GenBank/DDBJ databases">
        <authorList>
            <consortium name="NCBI Genome Project"/>
        </authorList>
    </citation>
    <scope>NUCLEOTIDE SEQUENCE</scope>
    <source>
        <strain evidence="6">CBS 781.70</strain>
    </source>
</reference>
<dbReference type="OrthoDB" id="18679at2759"/>
<evidence type="ECO:0000259" key="3">
    <source>
        <dbReference type="PROSITE" id="PS50192"/>
    </source>
</evidence>
<gene>
    <name evidence="4 6" type="ORF">P152DRAFT_394313</name>
</gene>
<dbReference type="PANTHER" id="PTHR19305">
    <property type="entry name" value="SYNAPTOSOMAL ASSOCIATED PROTEIN"/>
    <property type="match status" value="1"/>
</dbReference>
<reference evidence="4 6" key="1">
    <citation type="submission" date="2020-01" db="EMBL/GenBank/DDBJ databases">
        <authorList>
            <consortium name="DOE Joint Genome Institute"/>
            <person name="Haridas S."/>
            <person name="Albert R."/>
            <person name="Binder M."/>
            <person name="Bloem J."/>
            <person name="Labutti K."/>
            <person name="Salamov A."/>
            <person name="Andreopoulos B."/>
            <person name="Baker S.E."/>
            <person name="Barry K."/>
            <person name="Bills G."/>
            <person name="Bluhm B.H."/>
            <person name="Cannon C."/>
            <person name="Castanera R."/>
            <person name="Culley D.E."/>
            <person name="Daum C."/>
            <person name="Ezra D."/>
            <person name="Gonzalez J.B."/>
            <person name="Henrissat B."/>
            <person name="Kuo A."/>
            <person name="Liang C."/>
            <person name="Lipzen A."/>
            <person name="Lutzoni F."/>
            <person name="Magnuson J."/>
            <person name="Mondo S."/>
            <person name="Nolan M."/>
            <person name="Ohm R."/>
            <person name="Pangilinan J."/>
            <person name="Park H.-J."/>
            <person name="Ramirez L."/>
            <person name="Alfaro M."/>
            <person name="Sun H."/>
            <person name="Tritt A."/>
            <person name="Yoshinaga Y."/>
            <person name="Zwiers L.-H."/>
            <person name="Turgeon B.G."/>
            <person name="Goodwin S.B."/>
            <person name="Spatafora J.W."/>
            <person name="Crous P.W."/>
            <person name="Grigoriev I.V."/>
        </authorList>
    </citation>
    <scope>NUCLEOTIDE SEQUENCE</scope>
    <source>
        <strain evidence="4 6">CBS 781.70</strain>
    </source>
</reference>
<feature type="region of interest" description="Disordered" evidence="2">
    <location>
        <begin position="1"/>
        <end position="205"/>
    </location>
</feature>
<feature type="region of interest" description="Disordered" evidence="2">
    <location>
        <begin position="272"/>
        <end position="339"/>
    </location>
</feature>
<dbReference type="GO" id="GO:0031201">
    <property type="term" value="C:SNARE complex"/>
    <property type="evidence" value="ECO:0007669"/>
    <property type="project" value="TreeGrafter"/>
</dbReference>
<dbReference type="GO" id="GO:0005886">
    <property type="term" value="C:plasma membrane"/>
    <property type="evidence" value="ECO:0007669"/>
    <property type="project" value="TreeGrafter"/>
</dbReference>
<sequence length="413" mass="45504">MGKFGFGSSRKNGKDADDDTDSRNALFGSRSNKDKPRSQNPYAQNSNSPDPYAQNSGYGGGYGGGSNPQSGRSSQSGGYGGQGSYGGQSGYGANKYGDEPPSNDSGSRYGPGGYGGMGSRLPRHNSNETTNTDAGRNELFGDPQRRMQRQESQNAPPTGNANEGGDGEYGSAYADRQLTAEEQEEEDVQATKQQVRQIKQQDVSSTRNALRLVDQAYQTGSETLGRLGGQGERLHNTEKNLDLASNQNRMASEKAGELKTLNRSMFAVHVGNPFTSAKRQEEAQERIVDTHRKEREQREDTRFDQYKSKARQNEAEKELRGAGQGERGQPGKASLQDRAKFQFEADSEDEDMENEIDRNLDHLHGGARRLKTLAGAMGREVEAQNHVLDRLNPKVDHVDDEIQRNKFKLDRIK</sequence>
<feature type="domain" description="T-SNARE coiled-coil homology" evidence="3">
    <location>
        <begin position="350"/>
        <end position="412"/>
    </location>
</feature>
<dbReference type="GeneID" id="54416821"/>
<feature type="compositionally biased region" description="Basic and acidic residues" evidence="2">
    <location>
        <begin position="278"/>
        <end position="320"/>
    </location>
</feature>
<evidence type="ECO:0000256" key="1">
    <source>
        <dbReference type="ARBA" id="ARBA00009480"/>
    </source>
</evidence>